<keyword evidence="3" id="KW-1185">Reference proteome</keyword>
<dbReference type="Proteomes" id="UP000830583">
    <property type="component" value="Chromosome"/>
</dbReference>
<organism evidence="2 3">
    <name type="scientific">Flavobacterium azooxidireducens</name>
    <dbReference type="NCBI Taxonomy" id="1871076"/>
    <lineage>
        <taxon>Bacteria</taxon>
        <taxon>Pseudomonadati</taxon>
        <taxon>Bacteroidota</taxon>
        <taxon>Flavobacteriia</taxon>
        <taxon>Flavobacteriales</taxon>
        <taxon>Flavobacteriaceae</taxon>
        <taxon>Flavobacterium</taxon>
    </lineage>
</organism>
<dbReference type="InterPro" id="IPR025348">
    <property type="entry name" value="DUF4252"/>
</dbReference>
<evidence type="ECO:0000313" key="2">
    <source>
        <dbReference type="EMBL" id="UPQ78862.1"/>
    </source>
</evidence>
<reference evidence="2" key="1">
    <citation type="submission" date="2022-04" db="EMBL/GenBank/DDBJ databases">
        <title>Consumption of N2O by Flavobacterium azooxidireducens sp. nov. isolated from Decomposing Leaf Litter of Phragmites australis (Cav.).</title>
        <authorList>
            <person name="Behrendt U."/>
            <person name="Spanner T."/>
            <person name="Augustin J."/>
            <person name="Horn M.A."/>
            <person name="Kolb S."/>
            <person name="Ulrich A."/>
        </authorList>
    </citation>
    <scope>NUCLEOTIDE SEQUENCE</scope>
    <source>
        <strain evidence="2">IGB 4-14</strain>
    </source>
</reference>
<evidence type="ECO:0000256" key="1">
    <source>
        <dbReference type="SAM" id="SignalP"/>
    </source>
</evidence>
<dbReference type="EMBL" id="CP096205">
    <property type="protein sequence ID" value="UPQ78862.1"/>
    <property type="molecule type" value="Genomic_DNA"/>
</dbReference>
<protein>
    <submittedName>
        <fullName evidence="2">DUF4252 domain-containing protein</fullName>
    </submittedName>
</protein>
<sequence>MKNLICVLAVLFISISSFAQSFEKLEKDENVTKVVVSKGLFSLIGKVSDKKNLTTEDKKVMDFIDRIKSFKMYTSTGNTQRNEMKAIAGKYRKSKEFEELMRINDGGKEVEFLVKTGKKDEISELIMFVEGSGDNESVIFQLSLS</sequence>
<name>A0ABY4KHF2_9FLAO</name>
<feature type="chain" id="PRO_5045306652" evidence="1">
    <location>
        <begin position="20"/>
        <end position="145"/>
    </location>
</feature>
<keyword evidence="1" id="KW-0732">Signal</keyword>
<proteinExistence type="predicted"/>
<feature type="signal peptide" evidence="1">
    <location>
        <begin position="1"/>
        <end position="19"/>
    </location>
</feature>
<evidence type="ECO:0000313" key="3">
    <source>
        <dbReference type="Proteomes" id="UP000830583"/>
    </source>
</evidence>
<accession>A0ABY4KHF2</accession>
<gene>
    <name evidence="2" type="ORF">M0M57_14735</name>
</gene>
<dbReference type="RefSeq" id="WP_248433828.1">
    <property type="nucleotide sequence ID" value="NZ_CP096205.1"/>
</dbReference>
<dbReference type="Pfam" id="PF14060">
    <property type="entry name" value="DUF4252"/>
    <property type="match status" value="1"/>
</dbReference>